<dbReference type="InterPro" id="IPR013087">
    <property type="entry name" value="Znf_C2H2_type"/>
</dbReference>
<dbReference type="Proteomes" id="UP001632038">
    <property type="component" value="Unassembled WGS sequence"/>
</dbReference>
<organism evidence="3 4">
    <name type="scientific">Castilleja foliolosa</name>
    <dbReference type="NCBI Taxonomy" id="1961234"/>
    <lineage>
        <taxon>Eukaryota</taxon>
        <taxon>Viridiplantae</taxon>
        <taxon>Streptophyta</taxon>
        <taxon>Embryophyta</taxon>
        <taxon>Tracheophyta</taxon>
        <taxon>Spermatophyta</taxon>
        <taxon>Magnoliopsida</taxon>
        <taxon>eudicotyledons</taxon>
        <taxon>Gunneridae</taxon>
        <taxon>Pentapetalae</taxon>
        <taxon>asterids</taxon>
        <taxon>lamiids</taxon>
        <taxon>Lamiales</taxon>
        <taxon>Orobanchaceae</taxon>
        <taxon>Pedicularideae</taxon>
        <taxon>Castillejinae</taxon>
        <taxon>Castilleja</taxon>
    </lineage>
</organism>
<name>A0ABD3CLP0_9LAMI</name>
<evidence type="ECO:0000256" key="1">
    <source>
        <dbReference type="PROSITE-ProRule" id="PRU00042"/>
    </source>
</evidence>
<sequence>MGDNSTYDFFKLTTHQKNKLKSPSNSSSFSCLYCNRKFCTSQALGGHQNAHKRERAASRKNLAADGDRFSLLPNHPQDASTFEINKQTPYACWFRPSLDGAASTSDGGQSAVEQYFFRDDAAENVNVDLTLRL</sequence>
<keyword evidence="4" id="KW-1185">Reference proteome</keyword>
<comment type="caution">
    <text evidence="3">The sequence shown here is derived from an EMBL/GenBank/DDBJ whole genome shotgun (WGS) entry which is preliminary data.</text>
</comment>
<dbReference type="Gene3D" id="3.30.160.60">
    <property type="entry name" value="Classic Zinc Finger"/>
    <property type="match status" value="1"/>
</dbReference>
<dbReference type="PROSITE" id="PS50157">
    <property type="entry name" value="ZINC_FINGER_C2H2_2"/>
    <property type="match status" value="1"/>
</dbReference>
<dbReference type="InterPro" id="IPR036236">
    <property type="entry name" value="Znf_C2H2_sf"/>
</dbReference>
<keyword evidence="1" id="KW-0479">Metal-binding</keyword>
<evidence type="ECO:0000313" key="3">
    <source>
        <dbReference type="EMBL" id="KAL3630870.1"/>
    </source>
</evidence>
<protein>
    <recommendedName>
        <fullName evidence="2">C2H2-type domain-containing protein</fullName>
    </recommendedName>
</protein>
<evidence type="ECO:0000259" key="2">
    <source>
        <dbReference type="PROSITE" id="PS50157"/>
    </source>
</evidence>
<dbReference type="PROSITE" id="PS00028">
    <property type="entry name" value="ZINC_FINGER_C2H2_1"/>
    <property type="match status" value="1"/>
</dbReference>
<feature type="domain" description="C2H2-type" evidence="2">
    <location>
        <begin position="29"/>
        <end position="56"/>
    </location>
</feature>
<dbReference type="GO" id="GO:0008270">
    <property type="term" value="F:zinc ion binding"/>
    <property type="evidence" value="ECO:0007669"/>
    <property type="project" value="UniProtKB-KW"/>
</dbReference>
<reference evidence="4" key="1">
    <citation type="journal article" date="2024" name="IScience">
        <title>Strigolactones Initiate the Formation of Haustorium-like Structures in Castilleja.</title>
        <authorList>
            <person name="Buerger M."/>
            <person name="Peterson D."/>
            <person name="Chory J."/>
        </authorList>
    </citation>
    <scope>NUCLEOTIDE SEQUENCE [LARGE SCALE GENOMIC DNA]</scope>
</reference>
<gene>
    <name evidence="3" type="ORF">CASFOL_023854</name>
</gene>
<keyword evidence="1" id="KW-0863">Zinc-finger</keyword>
<dbReference type="InterPro" id="IPR045320">
    <property type="entry name" value="JAGGED/SL1-like"/>
</dbReference>
<proteinExistence type="predicted"/>
<dbReference type="EMBL" id="JAVIJP010000032">
    <property type="protein sequence ID" value="KAL3630870.1"/>
    <property type="molecule type" value="Genomic_DNA"/>
</dbReference>
<evidence type="ECO:0000313" key="4">
    <source>
        <dbReference type="Proteomes" id="UP001632038"/>
    </source>
</evidence>
<keyword evidence="1" id="KW-0862">Zinc</keyword>
<dbReference type="PANTHER" id="PTHR45730">
    <property type="entry name" value="ZINC FINGER PROTEIN JAGGED"/>
    <property type="match status" value="1"/>
</dbReference>
<dbReference type="PANTHER" id="PTHR45730:SF109">
    <property type="entry name" value="ZINC FINGER PROTEIN KNUCKLES"/>
    <property type="match status" value="1"/>
</dbReference>
<dbReference type="AlphaFoldDB" id="A0ABD3CLP0"/>
<accession>A0ABD3CLP0</accession>
<dbReference type="SUPFAM" id="SSF57667">
    <property type="entry name" value="beta-beta-alpha zinc fingers"/>
    <property type="match status" value="1"/>
</dbReference>